<evidence type="ECO:0000313" key="2">
    <source>
        <dbReference type="EMBL" id="KAH3752740.1"/>
    </source>
</evidence>
<comment type="caution">
    <text evidence="2">The sequence shown here is derived from an EMBL/GenBank/DDBJ whole genome shotgun (WGS) entry which is preliminary data.</text>
</comment>
<feature type="compositionally biased region" description="Basic and acidic residues" evidence="1">
    <location>
        <begin position="36"/>
        <end position="48"/>
    </location>
</feature>
<proteinExistence type="predicted"/>
<gene>
    <name evidence="2" type="ORF">DPMN_187366</name>
</gene>
<feature type="compositionally biased region" description="Polar residues" evidence="1">
    <location>
        <begin position="19"/>
        <end position="28"/>
    </location>
</feature>
<reference evidence="2" key="1">
    <citation type="journal article" date="2019" name="bioRxiv">
        <title>The Genome of the Zebra Mussel, Dreissena polymorpha: A Resource for Invasive Species Research.</title>
        <authorList>
            <person name="McCartney M.A."/>
            <person name="Auch B."/>
            <person name="Kono T."/>
            <person name="Mallez S."/>
            <person name="Zhang Y."/>
            <person name="Obille A."/>
            <person name="Becker A."/>
            <person name="Abrahante J.E."/>
            <person name="Garbe J."/>
            <person name="Badalamenti J.P."/>
            <person name="Herman A."/>
            <person name="Mangelson H."/>
            <person name="Liachko I."/>
            <person name="Sullivan S."/>
            <person name="Sone E.D."/>
            <person name="Koren S."/>
            <person name="Silverstein K.A.T."/>
            <person name="Beckman K.B."/>
            <person name="Gohl D.M."/>
        </authorList>
    </citation>
    <scope>NUCLEOTIDE SEQUENCE</scope>
    <source>
        <strain evidence="2">Duluth1</strain>
        <tissue evidence="2">Whole animal</tissue>
    </source>
</reference>
<organism evidence="2 3">
    <name type="scientific">Dreissena polymorpha</name>
    <name type="common">Zebra mussel</name>
    <name type="synonym">Mytilus polymorpha</name>
    <dbReference type="NCBI Taxonomy" id="45954"/>
    <lineage>
        <taxon>Eukaryota</taxon>
        <taxon>Metazoa</taxon>
        <taxon>Spiralia</taxon>
        <taxon>Lophotrochozoa</taxon>
        <taxon>Mollusca</taxon>
        <taxon>Bivalvia</taxon>
        <taxon>Autobranchia</taxon>
        <taxon>Heteroconchia</taxon>
        <taxon>Euheterodonta</taxon>
        <taxon>Imparidentia</taxon>
        <taxon>Neoheterodontei</taxon>
        <taxon>Myida</taxon>
        <taxon>Dreissenoidea</taxon>
        <taxon>Dreissenidae</taxon>
        <taxon>Dreissena</taxon>
    </lineage>
</organism>
<name>A0A9D4I8Z4_DREPO</name>
<reference evidence="2" key="2">
    <citation type="submission" date="2020-11" db="EMBL/GenBank/DDBJ databases">
        <authorList>
            <person name="McCartney M.A."/>
            <person name="Auch B."/>
            <person name="Kono T."/>
            <person name="Mallez S."/>
            <person name="Becker A."/>
            <person name="Gohl D.M."/>
            <person name="Silverstein K.A.T."/>
            <person name="Koren S."/>
            <person name="Bechman K.B."/>
            <person name="Herman A."/>
            <person name="Abrahante J.E."/>
            <person name="Garbe J."/>
        </authorList>
    </citation>
    <scope>NUCLEOTIDE SEQUENCE</scope>
    <source>
        <strain evidence="2">Duluth1</strain>
        <tissue evidence="2">Whole animal</tissue>
    </source>
</reference>
<keyword evidence="3" id="KW-1185">Reference proteome</keyword>
<evidence type="ECO:0000256" key="1">
    <source>
        <dbReference type="SAM" id="MobiDB-lite"/>
    </source>
</evidence>
<feature type="region of interest" description="Disordered" evidence="1">
    <location>
        <begin position="18"/>
        <end position="72"/>
    </location>
</feature>
<accession>A0A9D4I8Z4</accession>
<dbReference type="EMBL" id="JAIWYP010000010">
    <property type="protein sequence ID" value="KAH3752740.1"/>
    <property type="molecule type" value="Genomic_DNA"/>
</dbReference>
<dbReference type="AlphaFoldDB" id="A0A9D4I8Z4"/>
<sequence length="72" mass="8211">MYLPTPITIPGARRIEVGNHSNLTSSRLMNRPYRNKSHDKQPSFDKRSPWGSNLPPPDAETDALSTKPWRPK</sequence>
<protein>
    <submittedName>
        <fullName evidence="2">Uncharacterized protein</fullName>
    </submittedName>
</protein>
<dbReference type="Proteomes" id="UP000828390">
    <property type="component" value="Unassembled WGS sequence"/>
</dbReference>
<evidence type="ECO:0000313" key="3">
    <source>
        <dbReference type="Proteomes" id="UP000828390"/>
    </source>
</evidence>